<accession>A0A669R360</accession>
<dbReference type="AlphaFoldDB" id="A0A669R360"/>
<feature type="coiled-coil region" evidence="9">
    <location>
        <begin position="652"/>
        <end position="695"/>
    </location>
</feature>
<reference evidence="11" key="1">
    <citation type="submission" date="2025-08" db="UniProtKB">
        <authorList>
            <consortium name="Ensembl"/>
        </authorList>
    </citation>
    <scope>IDENTIFICATION</scope>
</reference>
<keyword evidence="4" id="KW-0677">Repeat</keyword>
<dbReference type="Ensembl" id="ENSPCLT00000030363.1">
    <property type="protein sequence ID" value="ENSPCLP00000021906.1"/>
    <property type="gene ID" value="ENSPCLG00000019269.1"/>
</dbReference>
<keyword evidence="12" id="KW-1185">Reference proteome</keyword>
<proteinExistence type="predicted"/>
<sequence>MSAVILVSWQRPGTFIFSCSLCRYEGDKVRRLYEGEGVAFFEGGNIYKGMFSEGHMHGQGTYTWADGVKYEGTFVKNVQMVNGCYTWNDGSIYEGSIKNGLRHGFGFFRSGIHPVSYIGYWYEGKRHGKGTIYYDQEHMSWYSGDWVDNVKEGWGIRCYKSGNIYEGHWEKNVRHGRGRMRWLTADQEYVGQWVYGVQHGYGTHIWFLKRMPASQYPLRNKYVGDFVSGERHGRGKFIYASGAVYDGQWVHNKKHGKGKFVFKNGNIYEGEFRDDKMVEYPAFQLDAVSAPKLNAICSGSCFEFAVLRHITKLRRIYTFYSSLGCDDSPDNTFLMTRLQFWRFLKDCCFHHSSLTLAEMDRILSGDKTPLEEIHSPYETLLFRTFLSHLIHLSFHIYLEEHKGKSPYLHQCFIEMMSRNVIPTACHIQGFLFSEQHRAVFAMRYIDKCWEIYRAFCRQNTRPPFEPTMKMRQFLWMLNDFKLIGKQLTASRLVEILFKDGPSLHDSSSSNLEQELVFLEFVEALLHCALVYVTSGMVKEQVDRDNQKRSNFRMEGFSEGTTNETFYMQYSLSQVMLMQTDKILSLVHLKRAKSGPAKAQTWELKSCLSQTGKDKEFDWWMYQVQIFFTDKLFPAYQHEKALKAKIKENRIRNAELAELRRRKDEEIAKLIAEREAEVAKKQKEAAEEEVSLETKNTVFKELEELGAQLVPPPKEEASAVPAPAVTKVPTGTKRRRK</sequence>
<dbReference type="InterPro" id="IPR003409">
    <property type="entry name" value="MORN"/>
</dbReference>
<evidence type="ECO:0000256" key="1">
    <source>
        <dbReference type="ARBA" id="ARBA00004230"/>
    </source>
</evidence>
<evidence type="ECO:0000256" key="9">
    <source>
        <dbReference type="SAM" id="Coils"/>
    </source>
</evidence>
<comment type="subcellular location">
    <subcellularLocation>
        <location evidence="1">Cell projection</location>
        <location evidence="1">Cilium</location>
        <location evidence="1">Flagellum</location>
    </subcellularLocation>
    <subcellularLocation>
        <location evidence="2">Cytoplasm</location>
        <location evidence="2">Cytoskeleton</location>
        <location evidence="2">Cilium axoneme</location>
    </subcellularLocation>
</comment>
<dbReference type="PANTHER" id="PTHR46613:SF1">
    <property type="entry name" value="RADIAL SPOKE HEAD 10 HOMOLOG B-RELATED"/>
    <property type="match status" value="1"/>
</dbReference>
<dbReference type="Gene3D" id="2.20.110.10">
    <property type="entry name" value="Histone H3 K4-specific methyltransferase SET7/9 N-terminal domain"/>
    <property type="match status" value="4"/>
</dbReference>
<keyword evidence="9" id="KW-0175">Coiled coil</keyword>
<dbReference type="GO" id="GO:0005930">
    <property type="term" value="C:axoneme"/>
    <property type="evidence" value="ECO:0007669"/>
    <property type="project" value="UniProtKB-SubCell"/>
</dbReference>
<dbReference type="OMA" id="PNACHVK"/>
<keyword evidence="7" id="KW-0206">Cytoskeleton</keyword>
<evidence type="ECO:0000313" key="12">
    <source>
        <dbReference type="Proteomes" id="UP000472261"/>
    </source>
</evidence>
<dbReference type="SUPFAM" id="SSF82185">
    <property type="entry name" value="Histone H3 K4-specific methyltransferase SET7/9 N-terminal domain"/>
    <property type="match status" value="3"/>
</dbReference>
<evidence type="ECO:0000256" key="3">
    <source>
        <dbReference type="ARBA" id="ARBA00022490"/>
    </source>
</evidence>
<evidence type="ECO:0000256" key="7">
    <source>
        <dbReference type="ARBA" id="ARBA00023212"/>
    </source>
</evidence>
<dbReference type="GO" id="GO:0031514">
    <property type="term" value="C:motile cilium"/>
    <property type="evidence" value="ECO:0007669"/>
    <property type="project" value="UniProtKB-SubCell"/>
</dbReference>
<evidence type="ECO:0000256" key="4">
    <source>
        <dbReference type="ARBA" id="ARBA00022737"/>
    </source>
</evidence>
<dbReference type="Proteomes" id="UP000472261">
    <property type="component" value="Unplaced"/>
</dbReference>
<feature type="region of interest" description="Disordered" evidence="10">
    <location>
        <begin position="709"/>
        <end position="736"/>
    </location>
</feature>
<evidence type="ECO:0000313" key="11">
    <source>
        <dbReference type="Ensembl" id="ENSPCLP00000021906.1"/>
    </source>
</evidence>
<evidence type="ECO:0000256" key="8">
    <source>
        <dbReference type="ARBA" id="ARBA00023273"/>
    </source>
</evidence>
<evidence type="ECO:0000256" key="6">
    <source>
        <dbReference type="ARBA" id="ARBA00023069"/>
    </source>
</evidence>
<keyword evidence="5" id="KW-0282">Flagellum</keyword>
<dbReference type="PANTHER" id="PTHR46613">
    <property type="entry name" value="RADIAL SPOKE HEAD 10 HOMOLOG B-RELATED"/>
    <property type="match status" value="1"/>
</dbReference>
<dbReference type="SMART" id="SM00698">
    <property type="entry name" value="MORN"/>
    <property type="match status" value="9"/>
</dbReference>
<reference evidence="11" key="2">
    <citation type="submission" date="2025-09" db="UniProtKB">
        <authorList>
            <consortium name="Ensembl"/>
        </authorList>
    </citation>
    <scope>IDENTIFICATION</scope>
</reference>
<protein>
    <recommendedName>
        <fullName evidence="13">R10B2 protein</fullName>
    </recommendedName>
</protein>
<evidence type="ECO:0008006" key="13">
    <source>
        <dbReference type="Google" id="ProtNLM"/>
    </source>
</evidence>
<organism evidence="11 12">
    <name type="scientific">Phasianus colchicus</name>
    <name type="common">Common pheasant</name>
    <dbReference type="NCBI Taxonomy" id="9054"/>
    <lineage>
        <taxon>Eukaryota</taxon>
        <taxon>Metazoa</taxon>
        <taxon>Chordata</taxon>
        <taxon>Craniata</taxon>
        <taxon>Vertebrata</taxon>
        <taxon>Euteleostomi</taxon>
        <taxon>Archelosauria</taxon>
        <taxon>Archosauria</taxon>
        <taxon>Dinosauria</taxon>
        <taxon>Saurischia</taxon>
        <taxon>Theropoda</taxon>
        <taxon>Coelurosauria</taxon>
        <taxon>Aves</taxon>
        <taxon>Neognathae</taxon>
        <taxon>Galloanserae</taxon>
        <taxon>Galliformes</taxon>
        <taxon>Phasianidae</taxon>
        <taxon>Phasianinae</taxon>
        <taxon>Phasianus</taxon>
    </lineage>
</organism>
<evidence type="ECO:0000256" key="10">
    <source>
        <dbReference type="SAM" id="MobiDB-lite"/>
    </source>
</evidence>
<keyword evidence="6" id="KW-0969">Cilium</keyword>
<keyword evidence="3" id="KW-0963">Cytoplasm</keyword>
<dbReference type="Pfam" id="PF02493">
    <property type="entry name" value="MORN"/>
    <property type="match status" value="10"/>
</dbReference>
<evidence type="ECO:0000256" key="5">
    <source>
        <dbReference type="ARBA" id="ARBA00022846"/>
    </source>
</evidence>
<evidence type="ECO:0000256" key="2">
    <source>
        <dbReference type="ARBA" id="ARBA00004430"/>
    </source>
</evidence>
<keyword evidence="8" id="KW-0966">Cell projection</keyword>
<name>A0A669R360_PHACC</name>